<dbReference type="EMBL" id="CAJNOW010005128">
    <property type="protein sequence ID" value="CAF1440402.1"/>
    <property type="molecule type" value="Genomic_DNA"/>
</dbReference>
<feature type="region of interest" description="Disordered" evidence="1">
    <location>
        <begin position="225"/>
        <end position="248"/>
    </location>
</feature>
<name>A0A815NJ41_9BILA</name>
<evidence type="ECO:0000313" key="3">
    <source>
        <dbReference type="Proteomes" id="UP000663834"/>
    </source>
</evidence>
<protein>
    <submittedName>
        <fullName evidence="2">Uncharacterized protein</fullName>
    </submittedName>
</protein>
<accession>A0A815NJ41</accession>
<comment type="caution">
    <text evidence="2">The sequence shown here is derived from an EMBL/GenBank/DDBJ whole genome shotgun (WGS) entry which is preliminary data.</text>
</comment>
<evidence type="ECO:0000256" key="1">
    <source>
        <dbReference type="SAM" id="MobiDB-lite"/>
    </source>
</evidence>
<proteinExistence type="predicted"/>
<dbReference type="AlphaFoldDB" id="A0A815NJ41"/>
<organism evidence="2 3">
    <name type="scientific">Rotaria magnacalcarata</name>
    <dbReference type="NCBI Taxonomy" id="392030"/>
    <lineage>
        <taxon>Eukaryota</taxon>
        <taxon>Metazoa</taxon>
        <taxon>Spiralia</taxon>
        <taxon>Gnathifera</taxon>
        <taxon>Rotifera</taxon>
        <taxon>Eurotatoria</taxon>
        <taxon>Bdelloidea</taxon>
        <taxon>Philodinida</taxon>
        <taxon>Philodinidae</taxon>
        <taxon>Rotaria</taxon>
    </lineage>
</organism>
<dbReference type="Proteomes" id="UP000663834">
    <property type="component" value="Unassembled WGS sequence"/>
</dbReference>
<reference evidence="2" key="1">
    <citation type="submission" date="2021-02" db="EMBL/GenBank/DDBJ databases">
        <authorList>
            <person name="Nowell W R."/>
        </authorList>
    </citation>
    <scope>NUCLEOTIDE SEQUENCE</scope>
</reference>
<dbReference type="OrthoDB" id="10013964at2759"/>
<sequence length="397" mass="45224">MINKIISPVDILCRELNRLDNDIDRLQMLVTLKSHLNHLQFNPNTLQLFFSIFNDEQYRLQAINQLVPFIHTFITSDSLTILLELFTNNQYRLNLIETLKNCEPLKINKEVNELLCNEYRQYFLVKKFQSNQNIKNSEDQVTEIENSKETEPTIPVTTTFNVTKVLSSTSGVFEKAKQFVCRVFGGSSSSLSLNPELSNKRLINEDNTERKKFHSNIDDDLQFQSTSMPLSRSPSYTSIITKSPPPSPIITHTEQSIARQSSMSFHRDESPMPLQSMMVTQIHSILDNIDSVLDKIEAQANSVIRRPTSNENYSTIEIPTIVCVNNDSPEELPNRSMQQGTDQITQTTINIIERHLNLNDGSGDTTSTLIDLLDIAEESTSIISSESSDEIIDRFID</sequence>
<feature type="compositionally biased region" description="Low complexity" evidence="1">
    <location>
        <begin position="233"/>
        <end position="242"/>
    </location>
</feature>
<evidence type="ECO:0000313" key="2">
    <source>
        <dbReference type="EMBL" id="CAF1440402.1"/>
    </source>
</evidence>
<gene>
    <name evidence="2" type="ORF">KQP761_LOCUS11480</name>
</gene>